<gene>
    <name evidence="2" type="ORF">N24_1160</name>
</gene>
<name>A0A161J873_9CORY</name>
<accession>A0A161J873</accession>
<sequence>MAFPVTEDKILAAEETFGRRLPDTLRERLLQNNGGEVIDNENNDWILHPVRDDSDRKRLVRTANDIIRETEPAREWDNFPENAIAIANDGTGDLIILLPDDDAFYIWSHEDEPFIKTELEDA</sequence>
<dbReference type="InterPro" id="IPR018958">
    <property type="entry name" value="Knr4/Smi1-like_dom"/>
</dbReference>
<feature type="domain" description="Knr4/Smi1-like" evidence="1">
    <location>
        <begin position="4"/>
        <end position="110"/>
    </location>
</feature>
<dbReference type="Proteomes" id="UP000218244">
    <property type="component" value="Chromosome"/>
</dbReference>
<dbReference type="EMBL" id="AP017369">
    <property type="protein sequence ID" value="BAU95422.1"/>
    <property type="molecule type" value="Genomic_DNA"/>
</dbReference>
<proteinExistence type="predicted"/>
<protein>
    <recommendedName>
        <fullName evidence="1">Knr4/Smi1-like domain-containing protein</fullName>
    </recommendedName>
</protein>
<dbReference type="InterPro" id="IPR037883">
    <property type="entry name" value="Knr4/Smi1-like_sf"/>
</dbReference>
<dbReference type="KEGG" id="csur:N24_1160"/>
<dbReference type="SMART" id="SM00860">
    <property type="entry name" value="SMI1_KNR4"/>
    <property type="match status" value="1"/>
</dbReference>
<organism evidence="2 3">
    <name type="scientific">Corynebacterium suranareeae</name>
    <dbReference type="NCBI Taxonomy" id="2506452"/>
    <lineage>
        <taxon>Bacteria</taxon>
        <taxon>Bacillati</taxon>
        <taxon>Actinomycetota</taxon>
        <taxon>Actinomycetes</taxon>
        <taxon>Mycobacteriales</taxon>
        <taxon>Corynebacteriaceae</taxon>
        <taxon>Corynebacterium</taxon>
    </lineage>
</organism>
<reference evidence="2 3" key="1">
    <citation type="submission" date="2016-02" db="EMBL/GenBank/DDBJ databases">
        <title>Corynebacterium glutamicum N24 whole genome sequencing project.</title>
        <authorList>
            <person name="Matsutani M."/>
            <person name="Nangtapong N."/>
            <person name="Yakushi T."/>
            <person name="Matsushita K."/>
        </authorList>
    </citation>
    <scope>NUCLEOTIDE SEQUENCE [LARGE SCALE GENOMIC DNA]</scope>
    <source>
        <strain evidence="2 3">N24</strain>
    </source>
</reference>
<dbReference type="RefSeq" id="WP_096455175.1">
    <property type="nucleotide sequence ID" value="NZ_AP017369.1"/>
</dbReference>
<dbReference type="Pfam" id="PF09346">
    <property type="entry name" value="SMI1_KNR4"/>
    <property type="match status" value="1"/>
</dbReference>
<dbReference type="Gene3D" id="3.40.1580.10">
    <property type="entry name" value="SMI1/KNR4-like"/>
    <property type="match status" value="1"/>
</dbReference>
<evidence type="ECO:0000313" key="3">
    <source>
        <dbReference type="Proteomes" id="UP000218244"/>
    </source>
</evidence>
<keyword evidence="3" id="KW-1185">Reference proteome</keyword>
<dbReference type="SUPFAM" id="SSF160631">
    <property type="entry name" value="SMI1/KNR4-like"/>
    <property type="match status" value="1"/>
</dbReference>
<evidence type="ECO:0000259" key="1">
    <source>
        <dbReference type="SMART" id="SM00860"/>
    </source>
</evidence>
<evidence type="ECO:0000313" key="2">
    <source>
        <dbReference type="EMBL" id="BAU95422.1"/>
    </source>
</evidence>
<dbReference type="AlphaFoldDB" id="A0A161J873"/>